<dbReference type="PANTHER" id="PTHR36346">
    <property type="entry name" value="EXPRESSED PROTEIN"/>
    <property type="match status" value="1"/>
</dbReference>
<name>A0AAV5CF55_ELECO</name>
<organism evidence="1 2">
    <name type="scientific">Eleusine coracana subsp. coracana</name>
    <dbReference type="NCBI Taxonomy" id="191504"/>
    <lineage>
        <taxon>Eukaryota</taxon>
        <taxon>Viridiplantae</taxon>
        <taxon>Streptophyta</taxon>
        <taxon>Embryophyta</taxon>
        <taxon>Tracheophyta</taxon>
        <taxon>Spermatophyta</taxon>
        <taxon>Magnoliopsida</taxon>
        <taxon>Liliopsida</taxon>
        <taxon>Poales</taxon>
        <taxon>Poaceae</taxon>
        <taxon>PACMAD clade</taxon>
        <taxon>Chloridoideae</taxon>
        <taxon>Cynodonteae</taxon>
        <taxon>Eleusininae</taxon>
        <taxon>Eleusine</taxon>
    </lineage>
</organism>
<evidence type="ECO:0000313" key="2">
    <source>
        <dbReference type="Proteomes" id="UP001054889"/>
    </source>
</evidence>
<reference evidence="1" key="2">
    <citation type="submission" date="2021-12" db="EMBL/GenBank/DDBJ databases">
        <title>Resequencing data analysis of finger millet.</title>
        <authorList>
            <person name="Hatakeyama M."/>
            <person name="Aluri S."/>
            <person name="Balachadran M.T."/>
            <person name="Sivarajan S.R."/>
            <person name="Poveda L."/>
            <person name="Shimizu-Inatsugi R."/>
            <person name="Schlapbach R."/>
            <person name="Sreeman S.M."/>
            <person name="Shimizu K.K."/>
        </authorList>
    </citation>
    <scope>NUCLEOTIDE SEQUENCE</scope>
</reference>
<dbReference type="EMBL" id="BQKI01000006">
    <property type="protein sequence ID" value="GJM96739.1"/>
    <property type="molecule type" value="Genomic_DNA"/>
</dbReference>
<dbReference type="AlphaFoldDB" id="A0AAV5CF55"/>
<protein>
    <submittedName>
        <fullName evidence="1">Uncharacterized protein</fullName>
    </submittedName>
</protein>
<dbReference type="PANTHER" id="PTHR36346:SF2">
    <property type="entry name" value="EXPRESSED PROTEIN"/>
    <property type="match status" value="1"/>
</dbReference>
<evidence type="ECO:0000313" key="1">
    <source>
        <dbReference type="EMBL" id="GJM96739.1"/>
    </source>
</evidence>
<dbReference type="Proteomes" id="UP001054889">
    <property type="component" value="Unassembled WGS sequence"/>
</dbReference>
<keyword evidence="2" id="KW-1185">Reference proteome</keyword>
<sequence length="80" mass="8359">MASVVGVWLGKFARFGRSEAAAHQSAGAKPGQHRQGQDGVAAAETVKKAVVVQQKPMRASAILSDPEAVVCLLMDRFAPA</sequence>
<accession>A0AAV5CF55</accession>
<comment type="caution">
    <text evidence="1">The sequence shown here is derived from an EMBL/GenBank/DDBJ whole genome shotgun (WGS) entry which is preliminary data.</text>
</comment>
<proteinExistence type="predicted"/>
<reference evidence="1" key="1">
    <citation type="journal article" date="2018" name="DNA Res.">
        <title>Multiple hybrid de novo genome assembly of finger millet, an orphan allotetraploid crop.</title>
        <authorList>
            <person name="Hatakeyama M."/>
            <person name="Aluri S."/>
            <person name="Balachadran M.T."/>
            <person name="Sivarajan S.R."/>
            <person name="Patrignani A."/>
            <person name="Gruter S."/>
            <person name="Poveda L."/>
            <person name="Shimizu-Inatsugi R."/>
            <person name="Baeten J."/>
            <person name="Francoijs K.J."/>
            <person name="Nataraja K.N."/>
            <person name="Reddy Y.A.N."/>
            <person name="Phadnis S."/>
            <person name="Ravikumar R.L."/>
            <person name="Schlapbach R."/>
            <person name="Sreeman S.M."/>
            <person name="Shimizu K.K."/>
        </authorList>
    </citation>
    <scope>NUCLEOTIDE SEQUENCE</scope>
</reference>
<gene>
    <name evidence="1" type="primary">ga13602</name>
    <name evidence="1" type="ORF">PR202_ga13602</name>
</gene>